<proteinExistence type="predicted"/>
<keyword evidence="2" id="KW-1185">Reference proteome</keyword>
<gene>
    <name evidence="1" type="ORF">BDK61_3817</name>
</gene>
<dbReference type="EMBL" id="RBWW01000002">
    <property type="protein sequence ID" value="RKS78164.1"/>
    <property type="molecule type" value="Genomic_DNA"/>
</dbReference>
<protein>
    <submittedName>
        <fullName evidence="1">Uncharacterized protein</fullName>
    </submittedName>
</protein>
<evidence type="ECO:0000313" key="1">
    <source>
        <dbReference type="EMBL" id="RKS78164.1"/>
    </source>
</evidence>
<sequence length="93" mass="9864">MCLTGIHLTLPKLDSMGNRLLALSLPTVDGIGDGLTNYTKTAESAGELVTDVVYELCGLTNAETESGEDVVKRVNGLLDCGYLTQSNNPLYVS</sequence>
<organism evidence="1 2">
    <name type="scientific">Haloarcula quadrata</name>
    <dbReference type="NCBI Taxonomy" id="182779"/>
    <lineage>
        <taxon>Archaea</taxon>
        <taxon>Methanobacteriati</taxon>
        <taxon>Methanobacteriota</taxon>
        <taxon>Stenosarchaea group</taxon>
        <taxon>Halobacteria</taxon>
        <taxon>Halobacteriales</taxon>
        <taxon>Haloarculaceae</taxon>
        <taxon>Haloarcula</taxon>
    </lineage>
</organism>
<comment type="caution">
    <text evidence="1">The sequence shown here is derived from an EMBL/GenBank/DDBJ whole genome shotgun (WGS) entry which is preliminary data.</text>
</comment>
<reference evidence="1 2" key="1">
    <citation type="submission" date="2018-10" db="EMBL/GenBank/DDBJ databases">
        <title>Genomic Encyclopedia of Archaeal and Bacterial Type Strains, Phase II (KMG-II): from individual species to whole genera.</title>
        <authorList>
            <person name="Goeker M."/>
        </authorList>
    </citation>
    <scope>NUCLEOTIDE SEQUENCE [LARGE SCALE GENOMIC DNA]</scope>
    <source>
        <strain evidence="1 2">DSM 11927</strain>
    </source>
</reference>
<dbReference type="AlphaFoldDB" id="A0A495QVP0"/>
<evidence type="ECO:0000313" key="2">
    <source>
        <dbReference type="Proteomes" id="UP000268233"/>
    </source>
</evidence>
<name>A0A495QVP0_9EURY</name>
<dbReference type="Proteomes" id="UP000268233">
    <property type="component" value="Unassembled WGS sequence"/>
</dbReference>
<accession>A0A495QVP0</accession>